<dbReference type="InterPro" id="IPR008928">
    <property type="entry name" value="6-hairpin_glycosidase_sf"/>
</dbReference>
<dbReference type="SUPFAM" id="SSF48208">
    <property type="entry name" value="Six-hairpin glycosidases"/>
    <property type="match status" value="1"/>
</dbReference>
<dbReference type="Gene3D" id="3.30.2080.10">
    <property type="entry name" value="GH92 mannosidase domain"/>
    <property type="match status" value="1"/>
</dbReference>
<dbReference type="PANTHER" id="PTHR12143:SF25">
    <property type="entry name" value="FAMILY PROTEIN, PUTATIVE (AFU_ORTHOLOGUE AFUA_1G10790)-RELATED"/>
    <property type="match status" value="1"/>
</dbReference>
<comment type="caution">
    <text evidence="4">The sequence shown here is derived from an EMBL/GenBank/DDBJ whole genome shotgun (WGS) entry which is preliminary data.</text>
</comment>
<dbReference type="Gene3D" id="1.20.1050.60">
    <property type="entry name" value="alpha-1,2-mannosidase"/>
    <property type="match status" value="1"/>
</dbReference>
<dbReference type="EMBL" id="JADNRY010000273">
    <property type="protein sequence ID" value="KAF9059872.1"/>
    <property type="molecule type" value="Genomic_DNA"/>
</dbReference>
<dbReference type="GO" id="GO:0005829">
    <property type="term" value="C:cytosol"/>
    <property type="evidence" value="ECO:0007669"/>
    <property type="project" value="TreeGrafter"/>
</dbReference>
<dbReference type="Gene3D" id="1.20.1610.10">
    <property type="entry name" value="alpha-1,2-mannosidases domains"/>
    <property type="match status" value="1"/>
</dbReference>
<dbReference type="Pfam" id="PF07971">
    <property type="entry name" value="Glyco_hydro_92"/>
    <property type="match status" value="1"/>
</dbReference>
<keyword evidence="4" id="KW-0378">Hydrolase</keyword>
<evidence type="ECO:0000256" key="1">
    <source>
        <dbReference type="SAM" id="Phobius"/>
    </source>
</evidence>
<organism evidence="4 5">
    <name type="scientific">Rhodocollybia butyracea</name>
    <dbReference type="NCBI Taxonomy" id="206335"/>
    <lineage>
        <taxon>Eukaryota</taxon>
        <taxon>Fungi</taxon>
        <taxon>Dikarya</taxon>
        <taxon>Basidiomycota</taxon>
        <taxon>Agaricomycotina</taxon>
        <taxon>Agaricomycetes</taxon>
        <taxon>Agaricomycetidae</taxon>
        <taxon>Agaricales</taxon>
        <taxon>Marasmiineae</taxon>
        <taxon>Omphalotaceae</taxon>
        <taxon>Rhodocollybia</taxon>
    </lineage>
</organism>
<dbReference type="Pfam" id="PF17678">
    <property type="entry name" value="Glyco_hydro_92N"/>
    <property type="match status" value="1"/>
</dbReference>
<dbReference type="InterPro" id="IPR012939">
    <property type="entry name" value="Glyco_hydro_92"/>
</dbReference>
<dbReference type="PANTHER" id="PTHR12143">
    <property type="entry name" value="PEPTIDE N-GLYCANASE PNGASE -RELATED"/>
    <property type="match status" value="1"/>
</dbReference>
<feature type="domain" description="Glycosyl hydrolase family 92 N-terminal" evidence="3">
    <location>
        <begin position="59"/>
        <end position="310"/>
    </location>
</feature>
<keyword evidence="1" id="KW-0812">Transmembrane</keyword>
<dbReference type="InterPro" id="IPR005887">
    <property type="entry name" value="GH92_a_mannosidase_put"/>
</dbReference>
<keyword evidence="1" id="KW-1133">Transmembrane helix</keyword>
<evidence type="ECO:0000313" key="4">
    <source>
        <dbReference type="EMBL" id="KAF9059872.1"/>
    </source>
</evidence>
<dbReference type="InterPro" id="IPR050883">
    <property type="entry name" value="PNGase"/>
</dbReference>
<dbReference type="GO" id="GO:0005634">
    <property type="term" value="C:nucleus"/>
    <property type="evidence" value="ECO:0007669"/>
    <property type="project" value="TreeGrafter"/>
</dbReference>
<dbReference type="GO" id="GO:0005975">
    <property type="term" value="P:carbohydrate metabolic process"/>
    <property type="evidence" value="ECO:0007669"/>
    <property type="project" value="InterPro"/>
</dbReference>
<accession>A0A9P5PB14</accession>
<evidence type="ECO:0000259" key="3">
    <source>
        <dbReference type="Pfam" id="PF17678"/>
    </source>
</evidence>
<evidence type="ECO:0000259" key="2">
    <source>
        <dbReference type="Pfam" id="PF07971"/>
    </source>
</evidence>
<dbReference type="GO" id="GO:0006516">
    <property type="term" value="P:glycoprotein catabolic process"/>
    <property type="evidence" value="ECO:0007669"/>
    <property type="project" value="TreeGrafter"/>
</dbReference>
<dbReference type="GO" id="GO:0030246">
    <property type="term" value="F:carbohydrate binding"/>
    <property type="evidence" value="ECO:0007669"/>
    <property type="project" value="InterPro"/>
</dbReference>
<feature type="transmembrane region" description="Helical" evidence="1">
    <location>
        <begin position="7"/>
        <end position="27"/>
    </location>
</feature>
<gene>
    <name evidence="4" type="ORF">BDP27DRAFT_1430747</name>
</gene>
<name>A0A9P5PB14_9AGAR</name>
<sequence>MLASAHYQWITFFFLLFFFASFLFIFAPESIVASSQSFLYPAASTLVRAEIFIQNPAEYVLPFIGTTNGGHVFPGATLPHGMVKAGLDTNSPDNQAGYDANPMYDAIGFSQLHDSGTGGWATLSNFKIWPYASCPSFTECPTHPTKRAVPRKLLPDGSVDDAASPGYFATNLSTDIRVELTATHRTALHRYTFPSNSTEPRLLLDLTTDGMKQGYKPTMLIEPIKARITGDAWFQGSFGPGEFHLFTCVDFKGEGYDFGNVTEYGSWHMHAVEPNTITFSGVYSGAAGAVLTFSPATNGTTSILTRVGVSFISSAQACRHAEEEIPDWDFERVQSDALGQWNELLRRVQIDPTGVDEETVQLFYSGLYRTHIIPADYTGENPRWESSEPYYDSYYCNWDTFRTLFPLFSLHDPERFALITRAMIDIWRFEGWLPECRGSTLKYWIQGGSNADPILSEFFVKYHEYAALLNVSASDLYDSLVTDAEVEPGNWDLQGRQATEWVNLNYIPDGRSGYGGASTRQVSRTLEYAFGDFTISQVAKILGKTTDAAKFTLRANGSFNMWNSNTTLPGFPSVTGMMQLKSKDGVFDKYTDPRHCSVNDPKHATCYLDPSNHDGFYEASPAVYSQYVPHDTAQLINFQGGVDKFIERLDILFNQSYFAVTNEPSHQIPFMYHYANRPGLSTKQSRRVIFESFNTSINGLPGNDDSGAMGSYTVFLLSGLYPIPGTKQFLLSSPFFPTVAFSNPLFNTTTTIKAVNWAGNPPDGVGTVYVSNVTINGVPYKSNCYLEWDLFRNNTLVELTLSDDPTLGCGSGADALPPSLSTGGFD</sequence>
<reference evidence="4" key="1">
    <citation type="submission" date="2020-11" db="EMBL/GenBank/DDBJ databases">
        <authorList>
            <consortium name="DOE Joint Genome Institute"/>
            <person name="Ahrendt S."/>
            <person name="Riley R."/>
            <person name="Andreopoulos W."/>
            <person name="Labutti K."/>
            <person name="Pangilinan J."/>
            <person name="Ruiz-Duenas F.J."/>
            <person name="Barrasa J.M."/>
            <person name="Sanchez-Garcia M."/>
            <person name="Camarero S."/>
            <person name="Miyauchi S."/>
            <person name="Serrano A."/>
            <person name="Linde D."/>
            <person name="Babiker R."/>
            <person name="Drula E."/>
            <person name="Ayuso-Fernandez I."/>
            <person name="Pacheco R."/>
            <person name="Padilla G."/>
            <person name="Ferreira P."/>
            <person name="Barriuso J."/>
            <person name="Kellner H."/>
            <person name="Castanera R."/>
            <person name="Alfaro M."/>
            <person name="Ramirez L."/>
            <person name="Pisabarro A.G."/>
            <person name="Kuo A."/>
            <person name="Tritt A."/>
            <person name="Lipzen A."/>
            <person name="He G."/>
            <person name="Yan M."/>
            <person name="Ng V."/>
            <person name="Cullen D."/>
            <person name="Martin F."/>
            <person name="Rosso M.-N."/>
            <person name="Henrissat B."/>
            <person name="Hibbett D."/>
            <person name="Martinez A.T."/>
            <person name="Grigoriev I.V."/>
        </authorList>
    </citation>
    <scope>NUCLEOTIDE SEQUENCE</scope>
    <source>
        <strain evidence="4">AH 40177</strain>
    </source>
</reference>
<feature type="domain" description="Glycosyl hydrolase family 92" evidence="2">
    <location>
        <begin position="316"/>
        <end position="802"/>
    </location>
</feature>
<dbReference type="InterPro" id="IPR014718">
    <property type="entry name" value="GH-type_carb-bd"/>
</dbReference>
<dbReference type="Proteomes" id="UP000772434">
    <property type="component" value="Unassembled WGS sequence"/>
</dbReference>
<protein>
    <submittedName>
        <fullName evidence="4">Glycoside hydrolase family 92 protein</fullName>
    </submittedName>
</protein>
<dbReference type="GO" id="GO:0000224">
    <property type="term" value="F:peptide-N4-(N-acetyl-beta-glucosaminyl)asparagine amidase activity"/>
    <property type="evidence" value="ECO:0007669"/>
    <property type="project" value="TreeGrafter"/>
</dbReference>
<dbReference type="NCBIfam" id="TIGR01180">
    <property type="entry name" value="aman2_put"/>
    <property type="match status" value="1"/>
</dbReference>
<keyword evidence="5" id="KW-1185">Reference proteome</keyword>
<dbReference type="OrthoDB" id="449263at2759"/>
<dbReference type="AlphaFoldDB" id="A0A9P5PB14"/>
<dbReference type="Gene3D" id="2.70.98.10">
    <property type="match status" value="1"/>
</dbReference>
<proteinExistence type="predicted"/>
<dbReference type="InterPro" id="IPR041371">
    <property type="entry name" value="GH92_N"/>
</dbReference>
<evidence type="ECO:0000313" key="5">
    <source>
        <dbReference type="Proteomes" id="UP000772434"/>
    </source>
</evidence>
<keyword evidence="1" id="KW-0472">Membrane</keyword>